<dbReference type="AlphaFoldDB" id="A0A6L2KHQ0"/>
<evidence type="ECO:0000313" key="1">
    <source>
        <dbReference type="EMBL" id="GEU48310.1"/>
    </source>
</evidence>
<reference evidence="1" key="1">
    <citation type="journal article" date="2019" name="Sci. Rep.">
        <title>Draft genome of Tanacetum cinerariifolium, the natural source of mosquito coil.</title>
        <authorList>
            <person name="Yamashiro T."/>
            <person name="Shiraishi A."/>
            <person name="Satake H."/>
            <person name="Nakayama K."/>
        </authorList>
    </citation>
    <scope>NUCLEOTIDE SEQUENCE</scope>
</reference>
<protein>
    <submittedName>
        <fullName evidence="1">Uncharacterized protein</fullName>
    </submittedName>
</protein>
<sequence>MLRLLDNVDKEHFNVVDYIVDEKVVLLNANVVANIVEEKDFHINDKIFDENVVLLNDNVVLLNDYIVDENVFLSNDDVEDVLNDENLLEEGILVDVLVDENVIAEYSDEDVLVYQNVVEEDMLVHSNVVEEDNLEDVIVMIIKLDDDTVDEEGIVQEALIVQKKVHTMFVKVKGWAYWTVDQTRPRNLTELDRSDRTNIFPSPRFMLFLKFGSRSIPVWSYNKPDDYALLNQTGLKTKPDRTDPDQTRPGHFGTVLGLAVWTNSVSVRSDLGRPILVFGP</sequence>
<gene>
    <name evidence="1" type="ORF">Tci_020288</name>
</gene>
<dbReference type="EMBL" id="BKCJ010002402">
    <property type="protein sequence ID" value="GEU48310.1"/>
    <property type="molecule type" value="Genomic_DNA"/>
</dbReference>
<proteinExistence type="predicted"/>
<name>A0A6L2KHQ0_TANCI</name>
<organism evidence="1">
    <name type="scientific">Tanacetum cinerariifolium</name>
    <name type="common">Dalmatian daisy</name>
    <name type="synonym">Chrysanthemum cinerariifolium</name>
    <dbReference type="NCBI Taxonomy" id="118510"/>
    <lineage>
        <taxon>Eukaryota</taxon>
        <taxon>Viridiplantae</taxon>
        <taxon>Streptophyta</taxon>
        <taxon>Embryophyta</taxon>
        <taxon>Tracheophyta</taxon>
        <taxon>Spermatophyta</taxon>
        <taxon>Magnoliopsida</taxon>
        <taxon>eudicotyledons</taxon>
        <taxon>Gunneridae</taxon>
        <taxon>Pentapetalae</taxon>
        <taxon>asterids</taxon>
        <taxon>campanulids</taxon>
        <taxon>Asterales</taxon>
        <taxon>Asteraceae</taxon>
        <taxon>Asteroideae</taxon>
        <taxon>Anthemideae</taxon>
        <taxon>Anthemidinae</taxon>
        <taxon>Tanacetum</taxon>
    </lineage>
</organism>
<accession>A0A6L2KHQ0</accession>
<comment type="caution">
    <text evidence="1">The sequence shown here is derived from an EMBL/GenBank/DDBJ whole genome shotgun (WGS) entry which is preliminary data.</text>
</comment>